<feature type="signal peptide" evidence="9">
    <location>
        <begin position="1"/>
        <end position="19"/>
    </location>
</feature>
<proteinExistence type="inferred from homology"/>
<dbReference type="Pfam" id="PF18962">
    <property type="entry name" value="Por_Secre_tail"/>
    <property type="match status" value="1"/>
</dbReference>
<dbReference type="RefSeq" id="WP_014202324.1">
    <property type="nucleotide sequence ID" value="NC_016599.1"/>
</dbReference>
<dbReference type="Gene3D" id="2.60.40.10">
    <property type="entry name" value="Immunoglobulins"/>
    <property type="match status" value="1"/>
</dbReference>
<dbReference type="AlphaFoldDB" id="G8R2X6"/>
<evidence type="ECO:0000256" key="7">
    <source>
        <dbReference type="ARBA" id="ARBA00023049"/>
    </source>
</evidence>
<evidence type="ECO:0000313" key="11">
    <source>
        <dbReference type="EMBL" id="AEV32970.1"/>
    </source>
</evidence>
<dbReference type="Proteomes" id="UP000005631">
    <property type="component" value="Chromosome"/>
</dbReference>
<dbReference type="InterPro" id="IPR000601">
    <property type="entry name" value="PKD_dom"/>
</dbReference>
<evidence type="ECO:0000256" key="8">
    <source>
        <dbReference type="ARBA" id="ARBA00023157"/>
    </source>
</evidence>
<dbReference type="HOGENOM" id="CLU_011684_1_0_10"/>
<evidence type="ECO:0000256" key="4">
    <source>
        <dbReference type="ARBA" id="ARBA00022729"/>
    </source>
</evidence>
<dbReference type="InterPro" id="IPR022409">
    <property type="entry name" value="PKD/Chitinase_dom"/>
</dbReference>
<feature type="domain" description="PKD" evidence="10">
    <location>
        <begin position="358"/>
        <end position="416"/>
    </location>
</feature>
<accession>G8R2X6</accession>
<dbReference type="Pfam" id="PF05572">
    <property type="entry name" value="Peptidase_M43"/>
    <property type="match status" value="1"/>
</dbReference>
<evidence type="ECO:0000256" key="6">
    <source>
        <dbReference type="ARBA" id="ARBA00022833"/>
    </source>
</evidence>
<dbReference type="InterPro" id="IPR035986">
    <property type="entry name" value="PKD_dom_sf"/>
</dbReference>
<keyword evidence="3" id="KW-0479">Metal-binding</keyword>
<dbReference type="PANTHER" id="PTHR47466">
    <property type="match status" value="1"/>
</dbReference>
<keyword evidence="7" id="KW-0482">Metalloprotease</keyword>
<dbReference type="SUPFAM" id="SSF55486">
    <property type="entry name" value="Metalloproteases ('zincins'), catalytic domain"/>
    <property type="match status" value="1"/>
</dbReference>
<keyword evidence="2" id="KW-0645">Protease</keyword>
<dbReference type="GO" id="GO:0008237">
    <property type="term" value="F:metallopeptidase activity"/>
    <property type="evidence" value="ECO:0007669"/>
    <property type="project" value="UniProtKB-KW"/>
</dbReference>
<evidence type="ECO:0000256" key="2">
    <source>
        <dbReference type="ARBA" id="ARBA00022670"/>
    </source>
</evidence>
<dbReference type="InterPro" id="IPR024079">
    <property type="entry name" value="MetalloPept_cat_dom_sf"/>
</dbReference>
<reference evidence="11 12" key="1">
    <citation type="journal article" date="2012" name="Stand. Genomic Sci.">
        <title>Genome sequence of the orange-pigmented seawater bacterium Owenweeksia hongkongensis type strain (UST20020801(T)).</title>
        <authorList>
            <person name="Riedel T."/>
            <person name="Held B."/>
            <person name="Nolan M."/>
            <person name="Lucas S."/>
            <person name="Lapidus A."/>
            <person name="Tice H."/>
            <person name="Del Rio T.G."/>
            <person name="Cheng J.F."/>
            <person name="Han C."/>
            <person name="Tapia R."/>
            <person name="Goodwin L.A."/>
            <person name="Pitluck S."/>
            <person name="Liolios K."/>
            <person name="Mavromatis K."/>
            <person name="Pagani I."/>
            <person name="Ivanova N."/>
            <person name="Mikhailova N."/>
            <person name="Pati A."/>
            <person name="Chen A."/>
            <person name="Palaniappan K."/>
            <person name="Rohde M."/>
            <person name="Tindall B.J."/>
            <person name="Detter J.C."/>
            <person name="Goker M."/>
            <person name="Woyke T."/>
            <person name="Bristow J."/>
            <person name="Eisen J.A."/>
            <person name="Markowitz V."/>
            <person name="Hugenholtz P."/>
            <person name="Klenk H.P."/>
            <person name="Kyrpides N.C."/>
        </authorList>
    </citation>
    <scope>NUCLEOTIDE SEQUENCE</scope>
    <source>
        <strain evidence="12">DSM 17368 / JCM 12287 / NRRL B-23963</strain>
    </source>
</reference>
<evidence type="ECO:0000313" key="12">
    <source>
        <dbReference type="Proteomes" id="UP000005631"/>
    </source>
</evidence>
<keyword evidence="5" id="KW-0378">Hydrolase</keyword>
<dbReference type="KEGG" id="oho:Oweho_1991"/>
<evidence type="ECO:0000256" key="1">
    <source>
        <dbReference type="ARBA" id="ARBA00008721"/>
    </source>
</evidence>
<dbReference type="EMBL" id="CP003156">
    <property type="protein sequence ID" value="AEV32970.1"/>
    <property type="molecule type" value="Genomic_DNA"/>
</dbReference>
<dbReference type="InterPro" id="IPR026444">
    <property type="entry name" value="Secre_tail"/>
</dbReference>
<dbReference type="GO" id="GO:0046872">
    <property type="term" value="F:metal ion binding"/>
    <property type="evidence" value="ECO:0007669"/>
    <property type="project" value="UniProtKB-KW"/>
</dbReference>
<protein>
    <submittedName>
        <fullName evidence="11">PDK repeat-containing protein</fullName>
    </submittedName>
</protein>
<organism evidence="11 12">
    <name type="scientific">Owenweeksia hongkongensis (strain DSM 17368 / CIP 108786 / JCM 12287 / NRRL B-23963 / UST20020801)</name>
    <dbReference type="NCBI Taxonomy" id="926562"/>
    <lineage>
        <taxon>Bacteria</taxon>
        <taxon>Pseudomonadati</taxon>
        <taxon>Bacteroidota</taxon>
        <taxon>Flavobacteriia</taxon>
        <taxon>Flavobacteriales</taxon>
        <taxon>Owenweeksiaceae</taxon>
        <taxon>Owenweeksia</taxon>
    </lineage>
</organism>
<dbReference type="SUPFAM" id="SSF49299">
    <property type="entry name" value="PKD domain"/>
    <property type="match status" value="1"/>
</dbReference>
<dbReference type="NCBIfam" id="TIGR04183">
    <property type="entry name" value="Por_Secre_tail"/>
    <property type="match status" value="1"/>
</dbReference>
<dbReference type="CDD" id="cd00146">
    <property type="entry name" value="PKD"/>
    <property type="match status" value="1"/>
</dbReference>
<keyword evidence="8" id="KW-1015">Disulfide bond</keyword>
<dbReference type="eggNOG" id="COG3291">
    <property type="taxonomic scope" value="Bacteria"/>
</dbReference>
<name>G8R2X6_OWEHD</name>
<dbReference type="SMART" id="SM00089">
    <property type="entry name" value="PKD"/>
    <property type="match status" value="1"/>
</dbReference>
<evidence type="ECO:0000256" key="9">
    <source>
        <dbReference type="SAM" id="SignalP"/>
    </source>
</evidence>
<keyword evidence="4 9" id="KW-0732">Signal</keyword>
<evidence type="ECO:0000259" key="10">
    <source>
        <dbReference type="PROSITE" id="PS50093"/>
    </source>
</evidence>
<keyword evidence="12" id="KW-1185">Reference proteome</keyword>
<comment type="similarity">
    <text evidence="1">Belongs to the peptidase M43B family.</text>
</comment>
<dbReference type="PANTHER" id="PTHR47466:SF1">
    <property type="entry name" value="METALLOPROTEASE MEP1 (AFU_ORTHOLOGUE AFUA_1G07730)-RELATED"/>
    <property type="match status" value="1"/>
</dbReference>
<dbReference type="Pfam" id="PF00801">
    <property type="entry name" value="PKD"/>
    <property type="match status" value="1"/>
</dbReference>
<dbReference type="InterPro" id="IPR008754">
    <property type="entry name" value="Peptidase_M43"/>
</dbReference>
<feature type="chain" id="PRO_5003514209" evidence="9">
    <location>
        <begin position="20"/>
        <end position="687"/>
    </location>
</feature>
<dbReference type="STRING" id="926562.Oweho_1991"/>
<dbReference type="CDD" id="cd04275">
    <property type="entry name" value="ZnMc_pappalysin_like"/>
    <property type="match status" value="1"/>
</dbReference>
<dbReference type="InterPro" id="IPR013783">
    <property type="entry name" value="Ig-like_fold"/>
</dbReference>
<keyword evidence="6" id="KW-0862">Zinc</keyword>
<dbReference type="PROSITE" id="PS50093">
    <property type="entry name" value="PKD"/>
    <property type="match status" value="1"/>
</dbReference>
<dbReference type="GO" id="GO:0006508">
    <property type="term" value="P:proteolysis"/>
    <property type="evidence" value="ECO:0007669"/>
    <property type="project" value="UniProtKB-KW"/>
</dbReference>
<evidence type="ECO:0000256" key="3">
    <source>
        <dbReference type="ARBA" id="ARBA00022723"/>
    </source>
</evidence>
<evidence type="ECO:0000256" key="5">
    <source>
        <dbReference type="ARBA" id="ARBA00022801"/>
    </source>
</evidence>
<dbReference type="Gene3D" id="3.40.390.10">
    <property type="entry name" value="Collagenase (Catalytic Domain)"/>
    <property type="match status" value="1"/>
</dbReference>
<sequence>MKKCLVLLAVIVFGLNVNAQQVKHHCGTDEYVAEVIDQNPELESVFEQRRQEFFQLADQNAELSRKKTQAVVTIPVVFHILYDSPEDNISKAQILDGLRILNEDFNLQNPDASNIRAIFQSRQADAEIEFVLAKIDDNGNCTDGINRISTPLSVDANPRDRVKTIVQWDPDKYLNIWVVQSIVSSSSTTGIILGFANFPWMPASTDGIVIRNDALGVIGTAAYDGRTLTHEVGHYLGLLHTFQSGCNQGDGISDTPPVASASYGCNLNKNSCNNDSPDYPDMIENFMDYSDGVCQNTFTSLQKNAMRSTLSSSQYRSQLVSASNMLATGVINPPACLTTTEFEIDNSVICPGDTVQFFDQTEDGDPDTYAWSFPGGVPNTSTDPNPIIYYPTAGAYDVTLTTANAAGTSTSAKVQVVSVKPQFSNLAQWSENFEAASLSKPEVSIISGIDSTTYRLTNKAGNNSSQSLFLNNFQAETNQDIDEFISPSIQTIFGQNLTLSFDYAYTKKVTLNNDLFIIYVSTDCGNTWGTLRIIGAAQLATAANNSTSGFVPSSSEWDNFSISLDKYESEGPILIKFAFRSGGGNNFYLDNINVTASNISLAEVPLNQSLSVFPNPTNGNFSVSLSQQPQSDLNLVIYDLYGKQVSDYTIDKNTSLFNIENLNLASGIYVLSFTDGEDTYSQKLIIE</sequence>
<dbReference type="Gene3D" id="2.60.120.260">
    <property type="entry name" value="Galactose-binding domain-like"/>
    <property type="match status" value="1"/>
</dbReference>
<gene>
    <name evidence="11" type="ordered locus">Oweho_1991</name>
</gene>
<dbReference type="OrthoDB" id="9792152at2"/>